<comment type="caution">
    <text evidence="2">The sequence shown here is derived from an EMBL/GenBank/DDBJ whole genome shotgun (WGS) entry which is preliminary data.</text>
</comment>
<dbReference type="InterPro" id="IPR051675">
    <property type="entry name" value="Endo/Exo/Phosphatase_dom_1"/>
</dbReference>
<feature type="transmembrane region" description="Helical" evidence="1">
    <location>
        <begin position="47"/>
        <end position="64"/>
    </location>
</feature>
<accession>A0ABW6K8X3</accession>
<dbReference type="Gene3D" id="1.10.150.320">
    <property type="entry name" value="Photosystem II 12 kDa extrinsic protein"/>
    <property type="match status" value="1"/>
</dbReference>
<keyword evidence="1" id="KW-0812">Transmembrane</keyword>
<keyword evidence="2" id="KW-0238">DNA-binding</keyword>
<dbReference type="Proteomes" id="UP001601059">
    <property type="component" value="Unassembled WGS sequence"/>
</dbReference>
<sequence length="242" mass="27945">MAKKITSKGKLWELMNSIWMLWAIATIGFFNYISFFYIAYRVKQRKWTIWGIVYSIPFIMYMAFEGSVREDSLLYNLMFAAIIISWFGSIFHVFKIRAEYLIRLEQHKKSRVSQNQIEELRSSIQKEYEQNSKNVPTQTEKKLAETKQVPVPTVTETVNPIDINTASEEEIANIPSLGAILAKKVVSVREQKGGFASLDEFTEALNIKPHVRERIKPFVVFSTIEKSTTLSPSEQSGRLVDF</sequence>
<evidence type="ECO:0000313" key="2">
    <source>
        <dbReference type="EMBL" id="MFE8700594.1"/>
    </source>
</evidence>
<keyword evidence="1" id="KW-1133">Transmembrane helix</keyword>
<keyword evidence="3" id="KW-1185">Reference proteome</keyword>
<organism evidence="2 3">
    <name type="scientific">Cytobacillus spartinae</name>
    <dbReference type="NCBI Taxonomy" id="3299023"/>
    <lineage>
        <taxon>Bacteria</taxon>
        <taxon>Bacillati</taxon>
        <taxon>Bacillota</taxon>
        <taxon>Bacilli</taxon>
        <taxon>Bacillales</taxon>
        <taxon>Bacillaceae</taxon>
        <taxon>Cytobacillus</taxon>
    </lineage>
</organism>
<dbReference type="EMBL" id="JBIACK010000003">
    <property type="protein sequence ID" value="MFE8700594.1"/>
    <property type="molecule type" value="Genomic_DNA"/>
</dbReference>
<dbReference type="InterPro" id="IPR010994">
    <property type="entry name" value="RuvA_2-like"/>
</dbReference>
<evidence type="ECO:0000313" key="3">
    <source>
        <dbReference type="Proteomes" id="UP001601059"/>
    </source>
</evidence>
<gene>
    <name evidence="2" type="ORF">ACFYKX_08220</name>
</gene>
<dbReference type="GO" id="GO:0003677">
    <property type="term" value="F:DNA binding"/>
    <property type="evidence" value="ECO:0007669"/>
    <property type="project" value="UniProtKB-KW"/>
</dbReference>
<proteinExistence type="predicted"/>
<protein>
    <submittedName>
        <fullName evidence="2">ComEA family DNA-binding protein</fullName>
    </submittedName>
</protein>
<dbReference type="PANTHER" id="PTHR21180">
    <property type="entry name" value="ENDONUCLEASE/EXONUCLEASE/PHOSPHATASE FAMILY DOMAIN-CONTAINING PROTEIN 1"/>
    <property type="match status" value="1"/>
</dbReference>
<name>A0ABW6K8X3_9BACI</name>
<reference evidence="2 3" key="1">
    <citation type="submission" date="2024-08" db="EMBL/GenBank/DDBJ databases">
        <title>Two novel Cytobacillus novel species.</title>
        <authorList>
            <person name="Liu G."/>
        </authorList>
    </citation>
    <scope>NUCLEOTIDE SEQUENCE [LARGE SCALE GENOMIC DNA]</scope>
    <source>
        <strain evidence="2 3">FJAT-54145</strain>
    </source>
</reference>
<dbReference type="PANTHER" id="PTHR21180:SF32">
    <property type="entry name" value="ENDONUCLEASE_EXONUCLEASE_PHOSPHATASE FAMILY DOMAIN-CONTAINING PROTEIN 1"/>
    <property type="match status" value="1"/>
</dbReference>
<keyword evidence="1" id="KW-0472">Membrane</keyword>
<dbReference type="Pfam" id="PF12836">
    <property type="entry name" value="HHH_3"/>
    <property type="match status" value="1"/>
</dbReference>
<evidence type="ECO:0000256" key="1">
    <source>
        <dbReference type="SAM" id="Phobius"/>
    </source>
</evidence>
<feature type="transmembrane region" description="Helical" evidence="1">
    <location>
        <begin position="76"/>
        <end position="94"/>
    </location>
</feature>
<feature type="transmembrane region" description="Helical" evidence="1">
    <location>
        <begin position="20"/>
        <end position="40"/>
    </location>
</feature>
<dbReference type="SUPFAM" id="SSF47781">
    <property type="entry name" value="RuvA domain 2-like"/>
    <property type="match status" value="1"/>
</dbReference>
<dbReference type="RefSeq" id="WP_389359938.1">
    <property type="nucleotide sequence ID" value="NZ_JBIACK010000003.1"/>
</dbReference>